<accession>A0A0S4JJX4</accession>
<name>A0A0S4JJX4_BODSA</name>
<feature type="compositionally biased region" description="Basic and acidic residues" evidence="1">
    <location>
        <begin position="11"/>
        <end position="24"/>
    </location>
</feature>
<evidence type="ECO:0000256" key="1">
    <source>
        <dbReference type="SAM" id="MobiDB-lite"/>
    </source>
</evidence>
<organism evidence="2 3">
    <name type="scientific">Bodo saltans</name>
    <name type="common">Flagellated protozoan</name>
    <dbReference type="NCBI Taxonomy" id="75058"/>
    <lineage>
        <taxon>Eukaryota</taxon>
        <taxon>Discoba</taxon>
        <taxon>Euglenozoa</taxon>
        <taxon>Kinetoplastea</taxon>
        <taxon>Metakinetoplastina</taxon>
        <taxon>Eubodonida</taxon>
        <taxon>Bodonidae</taxon>
        <taxon>Bodo</taxon>
    </lineage>
</organism>
<feature type="non-terminal residue" evidence="2">
    <location>
        <position position="1"/>
    </location>
</feature>
<dbReference type="VEuPathDB" id="TriTrypDB:BSAL_20290"/>
<protein>
    <submittedName>
        <fullName evidence="2">Uncharacterized protein</fullName>
    </submittedName>
</protein>
<evidence type="ECO:0000313" key="2">
    <source>
        <dbReference type="EMBL" id="CUG89290.1"/>
    </source>
</evidence>
<evidence type="ECO:0000313" key="3">
    <source>
        <dbReference type="Proteomes" id="UP000051952"/>
    </source>
</evidence>
<reference evidence="3" key="1">
    <citation type="submission" date="2015-09" db="EMBL/GenBank/DDBJ databases">
        <authorList>
            <consortium name="Pathogen Informatics"/>
        </authorList>
    </citation>
    <scope>NUCLEOTIDE SEQUENCE [LARGE SCALE GENOMIC DNA]</scope>
    <source>
        <strain evidence="3">Lake Konstanz</strain>
    </source>
</reference>
<keyword evidence="3" id="KW-1185">Reference proteome</keyword>
<dbReference type="AlphaFoldDB" id="A0A0S4JJX4"/>
<proteinExistence type="predicted"/>
<gene>
    <name evidence="2" type="ORF">BSAL_20290</name>
</gene>
<dbReference type="Proteomes" id="UP000051952">
    <property type="component" value="Unassembled WGS sequence"/>
</dbReference>
<dbReference type="EMBL" id="CYKH01001718">
    <property type="protein sequence ID" value="CUG89290.1"/>
    <property type="molecule type" value="Genomic_DNA"/>
</dbReference>
<sequence length="219" mass="24221">KQCRGAQHGRPGGEREGNREEGKRVSGCVVRRREWGDRKRVQAEDGGTPCREHSCSQLPSLLCPQCTVRVALFFRVGERKVADEKDRRPKVLFLFEAKYHASGSPTQDTAVDFSREALHALNGVRVCFVHCSTAIRQNVNAAVSTVPSVDVKSCALDGAVVRQQHPFLMGMRFAAEEDDPSQSLSDMMCKLLGRLVAPRPSTPCRRRRSGAISWIASTS</sequence>
<feature type="region of interest" description="Disordered" evidence="1">
    <location>
        <begin position="1"/>
        <end position="25"/>
    </location>
</feature>